<sequence>MGFSDMTISATPRRASYSGDGSTVTFAVPFKFLTDSHLRVVVTAANGTELAVAPALVTGVGAASGGSVSLAVAPAAGETVTILGNTPLEQQTDLAISDGMPADVIETAVDLLTIQNQEQADQIGLAIKLPVSYSGSELQFPAPVANEVPYYDSNGKLVTSTVGFGSLMGTVQDLITLAGNTGQAHTHPFSVLTGTEEVVVTDQSKTLSVGFPTSENDYGTLTAGQTLSIDLTKQRLTHAVNGGAFTLAADATNKGEQALYLTNNGSAGAVTLSGLTLAPGSGAFDTTVGNVFRCFVEQSAAGNFIWIEAMQ</sequence>
<gene>
    <name evidence="1" type="ORF">O4H49_04455</name>
</gene>
<dbReference type="EMBL" id="JAPWGY010000001">
    <property type="protein sequence ID" value="MCZ4280016.1"/>
    <property type="molecule type" value="Genomic_DNA"/>
</dbReference>
<comment type="caution">
    <text evidence="1">The sequence shown here is derived from an EMBL/GenBank/DDBJ whole genome shotgun (WGS) entry which is preliminary data.</text>
</comment>
<evidence type="ECO:0008006" key="3">
    <source>
        <dbReference type="Google" id="ProtNLM"/>
    </source>
</evidence>
<reference evidence="1" key="1">
    <citation type="submission" date="2022-12" db="EMBL/GenBank/DDBJ databases">
        <title>Bacterial isolates from different developmental stages of Nematostella vectensis.</title>
        <authorList>
            <person name="Fraune S."/>
        </authorList>
    </citation>
    <scope>NUCLEOTIDE SEQUENCE</scope>
    <source>
        <strain evidence="1">G21630-S1</strain>
    </source>
</reference>
<keyword evidence="2" id="KW-1185">Reference proteome</keyword>
<protein>
    <recommendedName>
        <fullName evidence="3">Tail fiber protein</fullName>
    </recommendedName>
</protein>
<evidence type="ECO:0000313" key="2">
    <source>
        <dbReference type="Proteomes" id="UP001069802"/>
    </source>
</evidence>
<accession>A0ABT4LFY1</accession>
<name>A0ABT4LFY1_9PROT</name>
<evidence type="ECO:0000313" key="1">
    <source>
        <dbReference type="EMBL" id="MCZ4280016.1"/>
    </source>
</evidence>
<organism evidence="1 2">
    <name type="scientific">Kiloniella laminariae</name>
    <dbReference type="NCBI Taxonomy" id="454162"/>
    <lineage>
        <taxon>Bacteria</taxon>
        <taxon>Pseudomonadati</taxon>
        <taxon>Pseudomonadota</taxon>
        <taxon>Alphaproteobacteria</taxon>
        <taxon>Rhodospirillales</taxon>
        <taxon>Kiloniellaceae</taxon>
        <taxon>Kiloniella</taxon>
    </lineage>
</organism>
<dbReference type="Proteomes" id="UP001069802">
    <property type="component" value="Unassembled WGS sequence"/>
</dbReference>
<dbReference type="RefSeq" id="WP_269422210.1">
    <property type="nucleotide sequence ID" value="NZ_JAPWGY010000001.1"/>
</dbReference>
<proteinExistence type="predicted"/>